<evidence type="ECO:0000313" key="3">
    <source>
        <dbReference type="EMBL" id="PLS01504.1"/>
    </source>
</evidence>
<protein>
    <recommendedName>
        <fullName evidence="2">VanZ-like domain-containing protein</fullName>
    </recommendedName>
</protein>
<dbReference type="InterPro" id="IPR053150">
    <property type="entry name" value="Teicoplanin_resist-assoc"/>
</dbReference>
<dbReference type="PANTHER" id="PTHR36834">
    <property type="entry name" value="MEMBRANE PROTEIN-RELATED"/>
    <property type="match status" value="1"/>
</dbReference>
<dbReference type="OrthoDB" id="4822551at2"/>
<organism evidence="3 4">
    <name type="scientific">Neobacillus cucumis</name>
    <dbReference type="NCBI Taxonomy" id="1740721"/>
    <lineage>
        <taxon>Bacteria</taxon>
        <taxon>Bacillati</taxon>
        <taxon>Bacillota</taxon>
        <taxon>Bacilli</taxon>
        <taxon>Bacillales</taxon>
        <taxon>Bacillaceae</taxon>
        <taxon>Neobacillus</taxon>
    </lineage>
</organism>
<dbReference type="AlphaFoldDB" id="A0A2N5H7K3"/>
<dbReference type="Proteomes" id="UP000234950">
    <property type="component" value="Unassembled WGS sequence"/>
</dbReference>
<keyword evidence="4" id="KW-1185">Reference proteome</keyword>
<dbReference type="Pfam" id="PF04892">
    <property type="entry name" value="VanZ"/>
    <property type="match status" value="1"/>
</dbReference>
<feature type="domain" description="VanZ-like" evidence="2">
    <location>
        <begin position="12"/>
        <end position="130"/>
    </location>
</feature>
<feature type="transmembrane region" description="Helical" evidence="1">
    <location>
        <begin position="61"/>
        <end position="78"/>
    </location>
</feature>
<feature type="transmembrane region" description="Helical" evidence="1">
    <location>
        <begin position="84"/>
        <end position="107"/>
    </location>
</feature>
<name>A0A2N5H7K3_9BACI</name>
<reference evidence="3 4" key="1">
    <citation type="submission" date="2017-11" db="EMBL/GenBank/DDBJ databases">
        <title>Comparitive Functional Genomics of Dry Heat Resistant strains isolated from the Viking Spacecraft.</title>
        <authorList>
            <person name="Seuylemezian A."/>
            <person name="Cooper K."/>
            <person name="Vaishampayan P."/>
        </authorList>
    </citation>
    <scope>NUCLEOTIDE SEQUENCE [LARGE SCALE GENOMIC DNA]</scope>
    <source>
        <strain evidence="3 4">V32-6</strain>
    </source>
</reference>
<keyword evidence="1" id="KW-0472">Membrane</keyword>
<comment type="caution">
    <text evidence="3">The sequence shown here is derived from an EMBL/GenBank/DDBJ whole genome shotgun (WGS) entry which is preliminary data.</text>
</comment>
<dbReference type="InterPro" id="IPR006976">
    <property type="entry name" value="VanZ-like"/>
</dbReference>
<accession>A0A2N5H7K3</accession>
<dbReference type="RefSeq" id="WP_101651505.1">
    <property type="nucleotide sequence ID" value="NZ_PGVE01000094.1"/>
</dbReference>
<dbReference type="PANTHER" id="PTHR36834:SF1">
    <property type="entry name" value="INTEGRAL MEMBRANE PROTEIN"/>
    <property type="match status" value="1"/>
</dbReference>
<keyword evidence="1" id="KW-0812">Transmembrane</keyword>
<gene>
    <name evidence="3" type="ORF">CVD27_24925</name>
</gene>
<evidence type="ECO:0000256" key="1">
    <source>
        <dbReference type="SAM" id="Phobius"/>
    </source>
</evidence>
<sequence>MLIKKKLIKRLFLFAVLFILSLTLIADPTRTRAHVYNFIPLHTITYIIMHKSLFVILKNMIGNVILFLPFGFLLPLRWSKVNTIYKAVLIGSLFSIFIEMAQIIYAYRMTDIDDVLLNTLGTAIGYKIYQSSIKKYKILDYNRSSIKIEHKKKISVL</sequence>
<evidence type="ECO:0000259" key="2">
    <source>
        <dbReference type="Pfam" id="PF04892"/>
    </source>
</evidence>
<proteinExistence type="predicted"/>
<evidence type="ECO:0000313" key="4">
    <source>
        <dbReference type="Proteomes" id="UP000234950"/>
    </source>
</evidence>
<keyword evidence="1" id="KW-1133">Transmembrane helix</keyword>
<dbReference type="EMBL" id="PGVE01000094">
    <property type="protein sequence ID" value="PLS01504.1"/>
    <property type="molecule type" value="Genomic_DNA"/>
</dbReference>